<dbReference type="PROSITE" id="PS52050">
    <property type="entry name" value="WYL"/>
    <property type="match status" value="1"/>
</dbReference>
<dbReference type="Pfam" id="PF13280">
    <property type="entry name" value="WYL"/>
    <property type="match status" value="1"/>
</dbReference>
<evidence type="ECO:0000259" key="2">
    <source>
        <dbReference type="Pfam" id="PF25583"/>
    </source>
</evidence>
<evidence type="ECO:0000313" key="4">
    <source>
        <dbReference type="Proteomes" id="UP001262582"/>
    </source>
</evidence>
<accession>A0ABU3D653</accession>
<dbReference type="EMBL" id="JAVRHK010000006">
    <property type="protein sequence ID" value="MDT0677009.1"/>
    <property type="molecule type" value="Genomic_DNA"/>
</dbReference>
<evidence type="ECO:0000313" key="3">
    <source>
        <dbReference type="EMBL" id="MDT0677009.1"/>
    </source>
</evidence>
<dbReference type="InterPro" id="IPR026881">
    <property type="entry name" value="WYL_dom"/>
</dbReference>
<dbReference type="PANTHER" id="PTHR34580">
    <property type="match status" value="1"/>
</dbReference>
<evidence type="ECO:0000259" key="1">
    <source>
        <dbReference type="Pfam" id="PF13280"/>
    </source>
</evidence>
<comment type="caution">
    <text evidence="3">The sequence shown here is derived from an EMBL/GenBank/DDBJ whole genome shotgun (WGS) entry which is preliminary data.</text>
</comment>
<gene>
    <name evidence="3" type="ORF">RM539_10490</name>
</gene>
<organism evidence="3 4">
    <name type="scientific">Autumnicola musiva</name>
    <dbReference type="NCBI Taxonomy" id="3075589"/>
    <lineage>
        <taxon>Bacteria</taxon>
        <taxon>Pseudomonadati</taxon>
        <taxon>Bacteroidota</taxon>
        <taxon>Flavobacteriia</taxon>
        <taxon>Flavobacteriales</taxon>
        <taxon>Flavobacteriaceae</taxon>
        <taxon>Autumnicola</taxon>
    </lineage>
</organism>
<dbReference type="Pfam" id="PF25583">
    <property type="entry name" value="WCX"/>
    <property type="match status" value="1"/>
</dbReference>
<dbReference type="PANTHER" id="PTHR34580:SF9">
    <property type="entry name" value="SLL5097 PROTEIN"/>
    <property type="match status" value="1"/>
</dbReference>
<protein>
    <submittedName>
        <fullName evidence="3">WYL domain-containing protein</fullName>
    </submittedName>
</protein>
<feature type="domain" description="WCX" evidence="2">
    <location>
        <begin position="253"/>
        <end position="329"/>
    </location>
</feature>
<dbReference type="RefSeq" id="WP_311503353.1">
    <property type="nucleotide sequence ID" value="NZ_JAVRHK010000006.1"/>
</dbReference>
<feature type="domain" description="WYL" evidence="1">
    <location>
        <begin position="156"/>
        <end position="223"/>
    </location>
</feature>
<reference evidence="3 4" key="1">
    <citation type="submission" date="2023-09" db="EMBL/GenBank/DDBJ databases">
        <authorList>
            <person name="Rey-Velasco X."/>
        </authorList>
    </citation>
    <scope>NUCLEOTIDE SEQUENCE [LARGE SCALE GENOMIC DNA]</scope>
    <source>
        <strain evidence="3 4">F117</strain>
    </source>
</reference>
<sequence length="338" mass="40013">MAITKNALIRYQTLNRCFRNPGRRYSINDLLEECNKSLAELNVYTEGIKKRQLYEDIKFMESSQGWSIPLARLKEGRSVFFKYEDQNFSINNQPINELEAEQLKSAMSVLQRFKGLPQFKWINELLPKIDQAFNFSEDTSGIISFDNNEFLKGLEFIDPLFNAILYNKTVKILYQSFKNPEPVSIIFSPYHLKEYNNRWFVYGKNSEYDNMVNLALDRFETVEEFDGIYETTDINFEEYFEDTIGVSIIQGQEPEKIKLRIDNSLWPYIETKPIHGSQKVLIRKEDYTDILLELIPNYELESQILHFGEKVEVLEPLSLRQKINNRIKSLFEKYNECR</sequence>
<dbReference type="InterPro" id="IPR051534">
    <property type="entry name" value="CBASS_pafABC_assoc_protein"/>
</dbReference>
<name>A0ABU3D653_9FLAO</name>
<dbReference type="Proteomes" id="UP001262582">
    <property type="component" value="Unassembled WGS sequence"/>
</dbReference>
<proteinExistence type="predicted"/>
<keyword evidence="4" id="KW-1185">Reference proteome</keyword>
<dbReference type="InterPro" id="IPR057727">
    <property type="entry name" value="WCX_dom"/>
</dbReference>